<proteinExistence type="predicted"/>
<dbReference type="Pfam" id="PF10908">
    <property type="entry name" value="Tlde1_dom"/>
    <property type="match status" value="1"/>
</dbReference>
<protein>
    <submittedName>
        <fullName evidence="2">DUF2778 domain-containing protein</fullName>
    </submittedName>
</protein>
<dbReference type="InterPro" id="IPR021225">
    <property type="entry name" value="Tlde1_dom"/>
</dbReference>
<organism evidence="2 3">
    <name type="scientific">Cereibacter sphaeroides</name>
    <name type="common">Rhodobacter sphaeroides</name>
    <dbReference type="NCBI Taxonomy" id="1063"/>
    <lineage>
        <taxon>Bacteria</taxon>
        <taxon>Pseudomonadati</taxon>
        <taxon>Pseudomonadota</taxon>
        <taxon>Alphaproteobacteria</taxon>
        <taxon>Rhodobacterales</taxon>
        <taxon>Paracoccaceae</taxon>
        <taxon>Cereibacter</taxon>
    </lineage>
</organism>
<gene>
    <name evidence="2" type="ORF">DI533_22410</name>
</gene>
<comment type="caution">
    <text evidence="2">The sequence shown here is derived from an EMBL/GenBank/DDBJ whole genome shotgun (WGS) entry which is preliminary data.</text>
</comment>
<dbReference type="AlphaFoldDB" id="A0A2W5RV83"/>
<sequence>MGTGYAGKGKGRNNVASECVRNVGPLPRANYRVGSERGHPTRLTFPLEPIRTADREAQCGRSGFLIHGDNEANAASEGCIVLGPDLRRQFRTGDIVSVI</sequence>
<evidence type="ECO:0000259" key="1">
    <source>
        <dbReference type="Pfam" id="PF10908"/>
    </source>
</evidence>
<accession>A0A2W5RV83</accession>
<evidence type="ECO:0000313" key="2">
    <source>
        <dbReference type="EMBL" id="PZQ94351.1"/>
    </source>
</evidence>
<reference evidence="2 3" key="1">
    <citation type="submission" date="2017-08" db="EMBL/GenBank/DDBJ databases">
        <title>Infants hospitalized years apart are colonized by the same room-sourced microbial strains.</title>
        <authorList>
            <person name="Brooks B."/>
            <person name="Olm M.R."/>
            <person name="Firek B.A."/>
            <person name="Baker R."/>
            <person name="Thomas B.C."/>
            <person name="Morowitz M.J."/>
            <person name="Banfield J.F."/>
        </authorList>
    </citation>
    <scope>NUCLEOTIDE SEQUENCE [LARGE SCALE GENOMIC DNA]</scope>
    <source>
        <strain evidence="2">S2_003_000_R2_11</strain>
    </source>
</reference>
<dbReference type="EMBL" id="QFQS01000029">
    <property type="protein sequence ID" value="PZQ94351.1"/>
    <property type="molecule type" value="Genomic_DNA"/>
</dbReference>
<evidence type="ECO:0000313" key="3">
    <source>
        <dbReference type="Proteomes" id="UP000248975"/>
    </source>
</evidence>
<feature type="domain" description="Tlde1" evidence="1">
    <location>
        <begin position="3"/>
        <end position="83"/>
    </location>
</feature>
<dbReference type="Proteomes" id="UP000248975">
    <property type="component" value="Unassembled WGS sequence"/>
</dbReference>
<name>A0A2W5RV83_CERSP</name>